<reference evidence="7" key="1">
    <citation type="journal article" date="2020" name="mSystems">
        <title>Genome- and Community-Level Interaction Insights into Carbon Utilization and Element Cycling Functions of Hydrothermarchaeota in Hydrothermal Sediment.</title>
        <authorList>
            <person name="Zhou Z."/>
            <person name="Liu Y."/>
            <person name="Xu W."/>
            <person name="Pan J."/>
            <person name="Luo Z.H."/>
            <person name="Li M."/>
        </authorList>
    </citation>
    <scope>NUCLEOTIDE SEQUENCE [LARGE SCALE GENOMIC DNA]</scope>
    <source>
        <strain evidence="7">SpSt-1084</strain>
    </source>
</reference>
<evidence type="ECO:0000259" key="6">
    <source>
        <dbReference type="Pfam" id="PF14464"/>
    </source>
</evidence>
<name>A0A7C5U6S6_CALS0</name>
<evidence type="ECO:0000256" key="2">
    <source>
        <dbReference type="ARBA" id="ARBA00022723"/>
    </source>
</evidence>
<comment type="caution">
    <text evidence="7">The sequence shown here is derived from an EMBL/GenBank/DDBJ whole genome shotgun (WGS) entry which is preliminary data.</text>
</comment>
<dbReference type="AlphaFoldDB" id="A0A7C5U6S6"/>
<dbReference type="GO" id="GO:0008237">
    <property type="term" value="F:metallopeptidase activity"/>
    <property type="evidence" value="ECO:0007669"/>
    <property type="project" value="UniProtKB-KW"/>
</dbReference>
<keyword evidence="2" id="KW-0479">Metal-binding</keyword>
<evidence type="ECO:0000256" key="1">
    <source>
        <dbReference type="ARBA" id="ARBA00022670"/>
    </source>
</evidence>
<proteinExistence type="predicted"/>
<dbReference type="EMBL" id="DRXS01000194">
    <property type="protein sequence ID" value="HHR40893.1"/>
    <property type="molecule type" value="Genomic_DNA"/>
</dbReference>
<evidence type="ECO:0000256" key="5">
    <source>
        <dbReference type="ARBA" id="ARBA00023049"/>
    </source>
</evidence>
<dbReference type="Pfam" id="PF14464">
    <property type="entry name" value="Prok-JAB"/>
    <property type="match status" value="1"/>
</dbReference>
<dbReference type="SUPFAM" id="SSF102712">
    <property type="entry name" value="JAB1/MPN domain"/>
    <property type="match status" value="1"/>
</dbReference>
<keyword evidence="3" id="KW-0378">Hydrolase</keyword>
<gene>
    <name evidence="7" type="ORF">ENM42_03585</name>
</gene>
<keyword evidence="1" id="KW-0645">Protease</keyword>
<organism evidence="7">
    <name type="scientific">Caldiarchaeum subterraneum</name>
    <dbReference type="NCBI Taxonomy" id="311458"/>
    <lineage>
        <taxon>Archaea</taxon>
        <taxon>Nitrososphaerota</taxon>
        <taxon>Candidatus Caldarchaeales</taxon>
        <taxon>Candidatus Caldarchaeaceae</taxon>
        <taxon>Candidatus Caldarchaeum</taxon>
    </lineage>
</organism>
<dbReference type="GO" id="GO:0046872">
    <property type="term" value="F:metal ion binding"/>
    <property type="evidence" value="ECO:0007669"/>
    <property type="project" value="UniProtKB-KW"/>
</dbReference>
<evidence type="ECO:0000256" key="4">
    <source>
        <dbReference type="ARBA" id="ARBA00022833"/>
    </source>
</evidence>
<accession>A0A7C5U6S6</accession>
<dbReference type="Gene3D" id="3.40.140.10">
    <property type="entry name" value="Cytidine Deaminase, domain 2"/>
    <property type="match status" value="1"/>
</dbReference>
<feature type="domain" description="JAB" evidence="6">
    <location>
        <begin position="15"/>
        <end position="105"/>
    </location>
</feature>
<evidence type="ECO:0000313" key="7">
    <source>
        <dbReference type="EMBL" id="HHR40893.1"/>
    </source>
</evidence>
<keyword evidence="4" id="KW-0862">Zinc</keyword>
<dbReference type="GO" id="GO:0006508">
    <property type="term" value="P:proteolysis"/>
    <property type="evidence" value="ECO:0007669"/>
    <property type="project" value="UniProtKB-KW"/>
</dbReference>
<protein>
    <submittedName>
        <fullName evidence="7">Peptidase</fullName>
    </submittedName>
</protein>
<keyword evidence="5" id="KW-0482">Metalloprotease</keyword>
<sequence length="127" mass="13989">MVVRKVFISKEIAGLLLEVARNVHPNEMIVLLHGRVNGDTAVVEELSFPPQSVYGENFSSFNPYLLPIDHSILGIAHSHPSGVAKPSLEDLDNFMGKIMVIVTPPYRDETDIHVIDSQGRAIACSVR</sequence>
<dbReference type="InterPro" id="IPR028090">
    <property type="entry name" value="JAB_dom_prok"/>
</dbReference>
<evidence type="ECO:0000256" key="3">
    <source>
        <dbReference type="ARBA" id="ARBA00022801"/>
    </source>
</evidence>